<dbReference type="GO" id="GO:0005886">
    <property type="term" value="C:plasma membrane"/>
    <property type="evidence" value="ECO:0007669"/>
    <property type="project" value="UniProtKB-SubCell"/>
</dbReference>
<keyword evidence="5 6" id="KW-0472">Membrane</keyword>
<comment type="caution">
    <text evidence="8">The sequence shown here is derived from an EMBL/GenBank/DDBJ whole genome shotgun (WGS) entry which is preliminary data.</text>
</comment>
<gene>
    <name evidence="8" type="ORF">BKP35_05220</name>
</gene>
<evidence type="ECO:0000256" key="2">
    <source>
        <dbReference type="ARBA" id="ARBA00022475"/>
    </source>
</evidence>
<dbReference type="AlphaFoldDB" id="A0A1S2LSR4"/>
<feature type="domain" description="PhoU" evidence="7">
    <location>
        <begin position="196"/>
        <end position="273"/>
    </location>
</feature>
<comment type="subcellular location">
    <subcellularLocation>
        <location evidence="1">Cell membrane</location>
        <topology evidence="1">Multi-pass membrane protein</topology>
    </subcellularLocation>
</comment>
<dbReference type="Pfam" id="PF01895">
    <property type="entry name" value="PhoU"/>
    <property type="match status" value="1"/>
</dbReference>
<keyword evidence="2" id="KW-1003">Cell membrane</keyword>
<reference evidence="8 9" key="1">
    <citation type="submission" date="2016-10" db="EMBL/GenBank/DDBJ databases">
        <title>Draft genome sequences of four alkaliphilic bacteria belonging to the Anaerobacillus genus.</title>
        <authorList>
            <person name="Bassil N.M."/>
            <person name="Lloyd J.R."/>
        </authorList>
    </citation>
    <scope>NUCLEOTIDE SEQUENCE [LARGE SCALE GENOMIC DNA]</scope>
    <source>
        <strain evidence="8 9">DSM 15340</strain>
    </source>
</reference>
<dbReference type="PANTHER" id="PTHR10010">
    <property type="entry name" value="SOLUTE CARRIER FAMILY 34 SODIUM PHOSPHATE , MEMBER 2-RELATED"/>
    <property type="match status" value="1"/>
</dbReference>
<protein>
    <recommendedName>
        <fullName evidence="7">PhoU domain-containing protein</fullName>
    </recommendedName>
</protein>
<evidence type="ECO:0000256" key="3">
    <source>
        <dbReference type="ARBA" id="ARBA00022692"/>
    </source>
</evidence>
<dbReference type="Proteomes" id="UP000180098">
    <property type="component" value="Unassembled WGS sequence"/>
</dbReference>
<organism evidence="8 9">
    <name type="scientific">Anaerobacillus arseniciselenatis</name>
    <dbReference type="NCBI Taxonomy" id="85682"/>
    <lineage>
        <taxon>Bacteria</taxon>
        <taxon>Bacillati</taxon>
        <taxon>Bacillota</taxon>
        <taxon>Bacilli</taxon>
        <taxon>Bacillales</taxon>
        <taxon>Bacillaceae</taxon>
        <taxon>Anaerobacillus</taxon>
    </lineage>
</organism>
<evidence type="ECO:0000256" key="6">
    <source>
        <dbReference type="SAM" id="Phobius"/>
    </source>
</evidence>
<dbReference type="GO" id="GO:0044341">
    <property type="term" value="P:sodium-dependent phosphate transport"/>
    <property type="evidence" value="ECO:0007669"/>
    <property type="project" value="InterPro"/>
</dbReference>
<dbReference type="PANTHER" id="PTHR10010:SF46">
    <property type="entry name" value="SODIUM-DEPENDENT PHOSPHATE TRANSPORT PROTEIN 2B"/>
    <property type="match status" value="1"/>
</dbReference>
<feature type="transmembrane region" description="Helical" evidence="6">
    <location>
        <begin position="89"/>
        <end position="111"/>
    </location>
</feature>
<evidence type="ECO:0000256" key="1">
    <source>
        <dbReference type="ARBA" id="ARBA00004651"/>
    </source>
</evidence>
<keyword evidence="3 6" id="KW-0812">Transmembrane</keyword>
<accession>A0A1S2LSR4</accession>
<keyword evidence="9" id="KW-1185">Reference proteome</keyword>
<evidence type="ECO:0000256" key="5">
    <source>
        <dbReference type="ARBA" id="ARBA00023136"/>
    </source>
</evidence>
<dbReference type="InterPro" id="IPR026022">
    <property type="entry name" value="PhoU_dom"/>
</dbReference>
<evidence type="ECO:0000313" key="9">
    <source>
        <dbReference type="Proteomes" id="UP000180098"/>
    </source>
</evidence>
<dbReference type="InterPro" id="IPR003841">
    <property type="entry name" value="Na/Pi_transpt"/>
</dbReference>
<dbReference type="NCBIfam" id="NF037997">
    <property type="entry name" value="Na_Pi_symport"/>
    <property type="match status" value="1"/>
</dbReference>
<dbReference type="SUPFAM" id="SSF109755">
    <property type="entry name" value="PhoU-like"/>
    <property type="match status" value="1"/>
</dbReference>
<evidence type="ECO:0000259" key="7">
    <source>
        <dbReference type="Pfam" id="PF01895"/>
    </source>
</evidence>
<name>A0A1S2LSR4_9BACI</name>
<evidence type="ECO:0000256" key="4">
    <source>
        <dbReference type="ARBA" id="ARBA00022989"/>
    </source>
</evidence>
<dbReference type="Pfam" id="PF02690">
    <property type="entry name" value="Na_Pi_cotrans"/>
    <property type="match status" value="1"/>
</dbReference>
<dbReference type="GO" id="GO:0005436">
    <property type="term" value="F:sodium:phosphate symporter activity"/>
    <property type="evidence" value="ECO:0007669"/>
    <property type="project" value="InterPro"/>
</dbReference>
<dbReference type="EMBL" id="MLQQ01000002">
    <property type="protein sequence ID" value="OIJ15250.1"/>
    <property type="molecule type" value="Genomic_DNA"/>
</dbReference>
<sequence>MKPIENNPELSGAFLYLTDNLLITVMIALIFTAIIQNSAATIAIAMTLAVSGSLTLEAAIAIVYGANVGTVVTALISSIKASKDAQRTAVAHAIFKMIGVLFFLPITSFFVSGLQMLGGDIERQIANAHTIFNMVNLIILLPFCNKFADWMVTMLPSKEKLPKHVKYLDPDSLEVPVVALIQTRKELGSMASLIDQEMLSKFEAMLDEKNPGYRQSVIEYESTIDKIYREIYHYLQDITEQELSEDESMESLKYLYINNELEGISDAVQRMALITIKLEDTHTSLSKSEVEGITQLYNEVVVSFHEALEAFEENDGTRAINVIKRNPLILKTERNLRFLHFNNGDHQSSRLSSIYVDLLSQLLKINHHSFNISQALIGRV</sequence>
<proteinExistence type="predicted"/>
<feature type="transmembrane region" description="Helical" evidence="6">
    <location>
        <begin position="21"/>
        <end position="46"/>
    </location>
</feature>
<keyword evidence="4 6" id="KW-1133">Transmembrane helix</keyword>
<dbReference type="InterPro" id="IPR038078">
    <property type="entry name" value="PhoU-like_sf"/>
</dbReference>
<evidence type="ECO:0000313" key="8">
    <source>
        <dbReference type="EMBL" id="OIJ15250.1"/>
    </source>
</evidence>
<feature type="transmembrane region" description="Helical" evidence="6">
    <location>
        <begin position="58"/>
        <end position="77"/>
    </location>
</feature>
<dbReference type="Gene3D" id="1.20.58.220">
    <property type="entry name" value="Phosphate transport system protein phou homolog 2, domain 2"/>
    <property type="match status" value="1"/>
</dbReference>
<dbReference type="RefSeq" id="WP_071312354.1">
    <property type="nucleotide sequence ID" value="NZ_MLQQ01000002.1"/>
</dbReference>